<dbReference type="InterPro" id="IPR013786">
    <property type="entry name" value="AcylCoA_DH/ox_N"/>
</dbReference>
<feature type="domain" description="Acyl-CoA dehydrogenase/oxidase N-terminal" evidence="8">
    <location>
        <begin position="8"/>
        <end position="121"/>
    </location>
</feature>
<dbReference type="GO" id="GO:0050660">
    <property type="term" value="F:flavin adenine dinucleotide binding"/>
    <property type="evidence" value="ECO:0007669"/>
    <property type="project" value="InterPro"/>
</dbReference>
<dbReference type="InterPro" id="IPR046373">
    <property type="entry name" value="Acyl-CoA_Oxase/DH_mid-dom_sf"/>
</dbReference>
<evidence type="ECO:0000256" key="5">
    <source>
        <dbReference type="ARBA" id="ARBA00023002"/>
    </source>
</evidence>
<dbReference type="GO" id="GO:0003995">
    <property type="term" value="F:acyl-CoA dehydrogenase activity"/>
    <property type="evidence" value="ECO:0007669"/>
    <property type="project" value="TreeGrafter"/>
</dbReference>
<proteinExistence type="inferred from homology"/>
<dbReference type="SUPFAM" id="SSF47203">
    <property type="entry name" value="Acyl-CoA dehydrogenase C-terminal domain-like"/>
    <property type="match status" value="1"/>
</dbReference>
<reference evidence="9" key="1">
    <citation type="submission" date="2018-01" db="EMBL/GenBank/DDBJ databases">
        <authorList>
            <person name="Clerissi C."/>
        </authorList>
    </citation>
    <scope>NUCLEOTIDE SEQUENCE</scope>
    <source>
        <strain evidence="9">Cupriavidus sp. LMG 19464</strain>
    </source>
</reference>
<dbReference type="AlphaFoldDB" id="A0A375CBW2"/>
<feature type="domain" description="Acyl-CoA oxidase/dehydrogenase middle" evidence="7">
    <location>
        <begin position="140"/>
        <end position="215"/>
    </location>
</feature>
<dbReference type="Pfam" id="PF02771">
    <property type="entry name" value="Acyl-CoA_dh_N"/>
    <property type="match status" value="1"/>
</dbReference>
<dbReference type="InterPro" id="IPR037069">
    <property type="entry name" value="AcylCoA_DH/ox_N_sf"/>
</dbReference>
<dbReference type="Gene3D" id="2.40.110.10">
    <property type="entry name" value="Butyryl-CoA Dehydrogenase, subunit A, domain 2"/>
    <property type="match status" value="1"/>
</dbReference>
<evidence type="ECO:0000256" key="1">
    <source>
        <dbReference type="ARBA" id="ARBA00001974"/>
    </source>
</evidence>
<evidence type="ECO:0000256" key="3">
    <source>
        <dbReference type="ARBA" id="ARBA00022630"/>
    </source>
</evidence>
<comment type="similarity">
    <text evidence="2">Belongs to the acyl-CoA dehydrogenase family.</text>
</comment>
<dbReference type="PANTHER" id="PTHR43884">
    <property type="entry name" value="ACYL-COA DEHYDROGENASE"/>
    <property type="match status" value="1"/>
</dbReference>
<dbReference type="Pfam" id="PF02770">
    <property type="entry name" value="Acyl-CoA_dh_M"/>
    <property type="match status" value="1"/>
</dbReference>
<dbReference type="Gene3D" id="1.10.540.10">
    <property type="entry name" value="Acyl-CoA dehydrogenase/oxidase, N-terminal domain"/>
    <property type="match status" value="1"/>
</dbReference>
<evidence type="ECO:0000313" key="9">
    <source>
        <dbReference type="EMBL" id="SOY67004.1"/>
    </source>
</evidence>
<dbReference type="EC" id="1.3.8.-" evidence="9"/>
<gene>
    <name evidence="9" type="ORF">CBM2587_B80281</name>
</gene>
<dbReference type="PANTHER" id="PTHR43884:SF20">
    <property type="entry name" value="ACYL-COA DEHYDROGENASE FADE28"/>
    <property type="match status" value="1"/>
</dbReference>
<dbReference type="EMBL" id="OFSQ01000037">
    <property type="protein sequence ID" value="SOY67004.1"/>
    <property type="molecule type" value="Genomic_DNA"/>
</dbReference>
<evidence type="ECO:0000259" key="7">
    <source>
        <dbReference type="Pfam" id="PF02770"/>
    </source>
</evidence>
<feature type="domain" description="Acyl-CoA dehydrogenase/oxidase C-terminal" evidence="6">
    <location>
        <begin position="229"/>
        <end position="368"/>
    </location>
</feature>
<organism evidence="9">
    <name type="scientific">Cupriavidus taiwanensis</name>
    <dbReference type="NCBI Taxonomy" id="164546"/>
    <lineage>
        <taxon>Bacteria</taxon>
        <taxon>Pseudomonadati</taxon>
        <taxon>Pseudomonadota</taxon>
        <taxon>Betaproteobacteria</taxon>
        <taxon>Burkholderiales</taxon>
        <taxon>Burkholderiaceae</taxon>
        <taxon>Cupriavidus</taxon>
    </lineage>
</organism>
<sequence length="380" mass="40763">MAIALVLNDEQEMLRDSALGFLREQAPTAQLRKLRDSRDETGFSRDLWRQFAELGFAGVLVPEAYGGSGLGMVEAGIIMEAIGRTLAATPFFSTSVVAAHLIARHGSEAQKQSLLPGIAAGTRLMALAVDEHARHQPRRMALRATRTDSDFVLDGNKLFVVDGHVADTLIVAARIAGADDVAGIALFLVDHDTPGIRIERTAMVDARNAARIGFDKVRVGADALIAEAGAGWAALEETLDVARSALAAELTGIADEAFARTLAYLKERRQFGRIIGEYQALQHRAAALFTEIELTRALVLHCQQQLDGAAADARATVSAAKARAGATATLAVQEGVQMHGGIGMTDELDIGLYMKRVRTVQELFGDTHFHGARWAALNGY</sequence>
<accession>A0A375CBW2</accession>
<dbReference type="CDD" id="cd00567">
    <property type="entry name" value="ACAD"/>
    <property type="match status" value="1"/>
</dbReference>
<keyword evidence="3" id="KW-0285">Flavoprotein</keyword>
<keyword evidence="4" id="KW-0274">FAD</keyword>
<dbReference type="Pfam" id="PF00441">
    <property type="entry name" value="Acyl-CoA_dh_1"/>
    <property type="match status" value="1"/>
</dbReference>
<evidence type="ECO:0000256" key="2">
    <source>
        <dbReference type="ARBA" id="ARBA00009347"/>
    </source>
</evidence>
<dbReference type="InterPro" id="IPR009075">
    <property type="entry name" value="AcylCo_DH/oxidase_C"/>
</dbReference>
<dbReference type="Proteomes" id="UP000256780">
    <property type="component" value="Chromosome CBM2587_b"/>
</dbReference>
<evidence type="ECO:0000259" key="6">
    <source>
        <dbReference type="Pfam" id="PF00441"/>
    </source>
</evidence>
<dbReference type="SUPFAM" id="SSF56645">
    <property type="entry name" value="Acyl-CoA dehydrogenase NM domain-like"/>
    <property type="match status" value="1"/>
</dbReference>
<dbReference type="Gene3D" id="1.20.140.10">
    <property type="entry name" value="Butyryl-CoA Dehydrogenase, subunit A, domain 3"/>
    <property type="match status" value="1"/>
</dbReference>
<evidence type="ECO:0000256" key="4">
    <source>
        <dbReference type="ARBA" id="ARBA00022827"/>
    </source>
</evidence>
<comment type="cofactor">
    <cofactor evidence="1">
        <name>FAD</name>
        <dbReference type="ChEBI" id="CHEBI:57692"/>
    </cofactor>
</comment>
<name>A0A375CBW2_9BURK</name>
<comment type="caution">
    <text evidence="9">The sequence shown here is derived from an EMBL/GenBank/DDBJ whole genome shotgun (WGS) entry which is preliminary data.</text>
</comment>
<dbReference type="InterPro" id="IPR006091">
    <property type="entry name" value="Acyl-CoA_Oxase/DH_mid-dom"/>
</dbReference>
<dbReference type="InterPro" id="IPR036250">
    <property type="entry name" value="AcylCo_DH-like_C"/>
</dbReference>
<dbReference type="InterPro" id="IPR009100">
    <property type="entry name" value="AcylCoA_DH/oxidase_NM_dom_sf"/>
</dbReference>
<keyword evidence="5 9" id="KW-0560">Oxidoreductase</keyword>
<dbReference type="RefSeq" id="WP_232346711.1">
    <property type="nucleotide sequence ID" value="NZ_LT976854.1"/>
</dbReference>
<protein>
    <submittedName>
        <fullName evidence="9">Acyl-CoA dehydrogenase</fullName>
        <ecNumber evidence="9">1.3.8.-</ecNumber>
    </submittedName>
</protein>
<evidence type="ECO:0000259" key="8">
    <source>
        <dbReference type="Pfam" id="PF02771"/>
    </source>
</evidence>